<dbReference type="InterPro" id="IPR023753">
    <property type="entry name" value="FAD/NAD-binding_dom"/>
</dbReference>
<sequence length="685" mass="75413">MTAMTTVEQMTKDPLLQPLTIRGLTLKNRVMSSAHASAMDDDNMPNLRYQRYHEEKVKGGLALTMFGGSSNIAPDSPSTFRQLDAGIDRIIPYFQQFAERIHQHDAALMCQITHLGRRGDAQTGAWLPMIAPSSVREELHRNFPRQMDRCDIDRVVRAFGQAARRCREGLLDGLETLAGGHLIGQFLSPRTNLRDDDFGGSIKNRVRFALMVHEEIRRQVGEKFVVGMRLSLDEGDGGLRFDEVLEIATILKQEGAVDFFNCMVGRMDTELTLVEENMPGMSRPLAPFLDLVGRFRREIGVPVFHAARVTDVATARHAIREGLLDMVAMTRAHIADPEIVNKIVRGEEDRIRPCIGASHCIYKKPHCIHNPASGRETLLPMTVTASATPSKKVVIIGGGPAGTEAARVAAERGHNVVLFEAAPRLGGQILLAAKTSWRKDLISIVDWRVSELERLGVDVRCNVFAEADDVLAERPHHVFVATGGIPAGGDLPGANLPGANLAVSSWDILSGDVRPEKHVLICDHTGRHEAVATADHLSGNGHIVTLATADAYAATEMGYPDRIIFHKRLAAQDVTTLPYLKLSDIRREGNRLVATLIHQLTNARQEITTDQVVLETGTMPVAELFFDLSERSLNKGITDVDAMAEWLPQPRQIGDGFALHRIGDALTSRTIHAAILEAYRLTVNL</sequence>
<comment type="similarity">
    <text evidence="3">In the N-terminal section; belongs to the NADH:flavin oxidoreductase/NADH oxidase family.</text>
</comment>
<evidence type="ECO:0000256" key="8">
    <source>
        <dbReference type="ARBA" id="ARBA00023004"/>
    </source>
</evidence>
<dbReference type="InterPro" id="IPR036188">
    <property type="entry name" value="FAD/NAD-bd_sf"/>
</dbReference>
<dbReference type="Gene3D" id="3.40.50.720">
    <property type="entry name" value="NAD(P)-binding Rossmann-like Domain"/>
    <property type="match status" value="1"/>
</dbReference>
<dbReference type="InterPro" id="IPR051793">
    <property type="entry name" value="NADH:flavin_oxidoreductase"/>
</dbReference>
<evidence type="ECO:0000256" key="3">
    <source>
        <dbReference type="ARBA" id="ARBA00011048"/>
    </source>
</evidence>
<keyword evidence="6" id="KW-0479">Metal-binding</keyword>
<evidence type="ECO:0000313" key="12">
    <source>
        <dbReference type="EMBL" id="MET3597556.1"/>
    </source>
</evidence>
<dbReference type="EMBL" id="JBEPLM010000026">
    <property type="protein sequence ID" value="MET3597556.1"/>
    <property type="molecule type" value="Genomic_DNA"/>
</dbReference>
<dbReference type="InterPro" id="IPR013785">
    <property type="entry name" value="Aldolase_TIM"/>
</dbReference>
<reference evidence="12 13" key="1">
    <citation type="submission" date="2024-06" db="EMBL/GenBank/DDBJ databases">
        <title>Genomic Encyclopedia of Type Strains, Phase IV (KMG-IV): sequencing the most valuable type-strain genomes for metagenomic binning, comparative biology and taxonomic classification.</title>
        <authorList>
            <person name="Goeker M."/>
        </authorList>
    </citation>
    <scope>NUCLEOTIDE SEQUENCE [LARGE SCALE GENOMIC DNA]</scope>
    <source>
        <strain evidence="12 13">DSM 29846</strain>
    </source>
</reference>
<gene>
    <name evidence="12" type="ORF">ABID26_006982</name>
</gene>
<feature type="domain" description="NADH:flavin oxidoreductase/NADH oxidase N-terminal" evidence="10">
    <location>
        <begin position="15"/>
        <end position="348"/>
    </location>
</feature>
<name>A0ABV2I483_9HYPH</name>
<evidence type="ECO:0000256" key="1">
    <source>
        <dbReference type="ARBA" id="ARBA00001917"/>
    </source>
</evidence>
<dbReference type="CDD" id="cd04734">
    <property type="entry name" value="OYE_like_3_FMN"/>
    <property type="match status" value="1"/>
</dbReference>
<evidence type="ECO:0000256" key="5">
    <source>
        <dbReference type="ARBA" id="ARBA00022643"/>
    </source>
</evidence>
<evidence type="ECO:0000256" key="2">
    <source>
        <dbReference type="ARBA" id="ARBA00001966"/>
    </source>
</evidence>
<dbReference type="PANTHER" id="PTHR42917:SF2">
    <property type="entry name" value="2,4-DIENOYL-COA REDUCTASE [(2E)-ENOYL-COA-PRODUCING]"/>
    <property type="match status" value="1"/>
</dbReference>
<evidence type="ECO:0000259" key="11">
    <source>
        <dbReference type="Pfam" id="PF07992"/>
    </source>
</evidence>
<dbReference type="Gene3D" id="3.20.20.70">
    <property type="entry name" value="Aldolase class I"/>
    <property type="match status" value="1"/>
</dbReference>
<dbReference type="InterPro" id="IPR001155">
    <property type="entry name" value="OxRdtase_FMN_N"/>
</dbReference>
<keyword evidence="7" id="KW-0560">Oxidoreductase</keyword>
<evidence type="ECO:0000256" key="9">
    <source>
        <dbReference type="ARBA" id="ARBA00023014"/>
    </source>
</evidence>
<keyword evidence="9" id="KW-0411">Iron-sulfur</keyword>
<keyword evidence="8" id="KW-0408">Iron</keyword>
<dbReference type="Pfam" id="PF00724">
    <property type="entry name" value="Oxidored_FMN"/>
    <property type="match status" value="1"/>
</dbReference>
<keyword evidence="13" id="KW-1185">Reference proteome</keyword>
<comment type="cofactor">
    <cofactor evidence="2">
        <name>[4Fe-4S] cluster</name>
        <dbReference type="ChEBI" id="CHEBI:49883"/>
    </cofactor>
</comment>
<comment type="caution">
    <text evidence="12">The sequence shown here is derived from an EMBL/GenBank/DDBJ whole genome shotgun (WGS) entry which is preliminary data.</text>
</comment>
<evidence type="ECO:0000256" key="6">
    <source>
        <dbReference type="ARBA" id="ARBA00022723"/>
    </source>
</evidence>
<keyword evidence="5" id="KW-0288">FMN</keyword>
<dbReference type="SUPFAM" id="SSF51905">
    <property type="entry name" value="FAD/NAD(P)-binding domain"/>
    <property type="match status" value="1"/>
</dbReference>
<keyword evidence="4" id="KW-0285">Flavoprotein</keyword>
<feature type="domain" description="FAD/NAD(P)-binding" evidence="11">
    <location>
        <begin position="391"/>
        <end position="627"/>
    </location>
</feature>
<comment type="cofactor">
    <cofactor evidence="1">
        <name>FMN</name>
        <dbReference type="ChEBI" id="CHEBI:58210"/>
    </cofactor>
</comment>
<evidence type="ECO:0000259" key="10">
    <source>
        <dbReference type="Pfam" id="PF00724"/>
    </source>
</evidence>
<proteinExistence type="inferred from homology"/>
<evidence type="ECO:0000256" key="7">
    <source>
        <dbReference type="ARBA" id="ARBA00023002"/>
    </source>
</evidence>
<dbReference type="Proteomes" id="UP001549036">
    <property type="component" value="Unassembled WGS sequence"/>
</dbReference>
<organism evidence="12 13">
    <name type="scientific">Mesorhizobium shonense</name>
    <dbReference type="NCBI Taxonomy" id="1209948"/>
    <lineage>
        <taxon>Bacteria</taxon>
        <taxon>Pseudomonadati</taxon>
        <taxon>Pseudomonadota</taxon>
        <taxon>Alphaproteobacteria</taxon>
        <taxon>Hyphomicrobiales</taxon>
        <taxon>Phyllobacteriaceae</taxon>
        <taxon>Mesorhizobium</taxon>
    </lineage>
</organism>
<dbReference type="SUPFAM" id="SSF51395">
    <property type="entry name" value="FMN-linked oxidoreductases"/>
    <property type="match status" value="1"/>
</dbReference>
<dbReference type="Pfam" id="PF07992">
    <property type="entry name" value="Pyr_redox_2"/>
    <property type="match status" value="1"/>
</dbReference>
<evidence type="ECO:0000313" key="13">
    <source>
        <dbReference type="Proteomes" id="UP001549036"/>
    </source>
</evidence>
<dbReference type="PRINTS" id="PR00411">
    <property type="entry name" value="PNDRDTASEI"/>
</dbReference>
<evidence type="ECO:0000256" key="4">
    <source>
        <dbReference type="ARBA" id="ARBA00022630"/>
    </source>
</evidence>
<dbReference type="PANTHER" id="PTHR42917">
    <property type="entry name" value="2,4-DIENOYL-COA REDUCTASE"/>
    <property type="match status" value="1"/>
</dbReference>
<protein>
    <submittedName>
        <fullName evidence="12">2,4-dienoyl-CoA reductase-like NADH-dependent reductase (Old Yellow Enzyme family)</fullName>
    </submittedName>
</protein>
<accession>A0ABV2I483</accession>
<dbReference type="PRINTS" id="PR00368">
    <property type="entry name" value="FADPNR"/>
</dbReference>
<dbReference type="Gene3D" id="3.50.50.60">
    <property type="entry name" value="FAD/NAD(P)-binding domain"/>
    <property type="match status" value="1"/>
</dbReference>